<organism evidence="2 3">
    <name type="scientific">Epichloe festucae (strain Fl1)</name>
    <dbReference type="NCBI Taxonomy" id="877507"/>
    <lineage>
        <taxon>Eukaryota</taxon>
        <taxon>Fungi</taxon>
        <taxon>Dikarya</taxon>
        <taxon>Ascomycota</taxon>
        <taxon>Pezizomycotina</taxon>
        <taxon>Sordariomycetes</taxon>
        <taxon>Hypocreomycetidae</taxon>
        <taxon>Hypocreales</taxon>
        <taxon>Clavicipitaceae</taxon>
        <taxon>Epichloe</taxon>
    </lineage>
</organism>
<feature type="compositionally biased region" description="Polar residues" evidence="1">
    <location>
        <begin position="1"/>
        <end position="11"/>
    </location>
</feature>
<dbReference type="EMBL" id="CP031386">
    <property type="protein sequence ID" value="QPG96212.1"/>
    <property type="molecule type" value="Genomic_DNA"/>
</dbReference>
<evidence type="ECO:0000313" key="2">
    <source>
        <dbReference type="EMBL" id="QPG96212.1"/>
    </source>
</evidence>
<name>A0A7S9KNV5_EPIFF</name>
<feature type="region of interest" description="Disordered" evidence="1">
    <location>
        <begin position="1"/>
        <end position="36"/>
    </location>
</feature>
<reference evidence="2 3" key="1">
    <citation type="journal article" date="2018" name="PLoS Genet.">
        <title>Repeat elements organise 3D genome structure and mediate transcription in the filamentous fungus Epichloe festucae.</title>
        <authorList>
            <person name="Winter D.J."/>
            <person name="Ganley A.R.D."/>
            <person name="Young C.A."/>
            <person name="Liachko I."/>
            <person name="Schardl C.L."/>
            <person name="Dupont P.Y."/>
            <person name="Berry D."/>
            <person name="Ram A."/>
            <person name="Scott B."/>
            <person name="Cox M.P."/>
        </authorList>
    </citation>
    <scope>NUCLEOTIDE SEQUENCE [LARGE SCALE GENOMIC DNA]</scope>
    <source>
        <strain evidence="2 3">Fl1</strain>
    </source>
</reference>
<sequence length="78" mass="8412">MVFSASQTTQPLAMLGSPSREVPHRPMTSPESTDIGGIITYGPKERDAQHALWPERKSGLFPADAVATAARRVMATEC</sequence>
<gene>
    <name evidence="2" type="ORF">C2857_003564</name>
</gene>
<dbReference type="AlphaFoldDB" id="A0A7S9KNV5"/>
<evidence type="ECO:0000256" key="1">
    <source>
        <dbReference type="SAM" id="MobiDB-lite"/>
    </source>
</evidence>
<proteinExistence type="predicted"/>
<protein>
    <submittedName>
        <fullName evidence="2">Uncharacterized protein</fullName>
    </submittedName>
</protein>
<evidence type="ECO:0000313" key="3">
    <source>
        <dbReference type="Proteomes" id="UP000594364"/>
    </source>
</evidence>
<dbReference type="Proteomes" id="UP000594364">
    <property type="component" value="Chromosome 2"/>
</dbReference>
<keyword evidence="3" id="KW-1185">Reference proteome</keyword>
<accession>A0A7S9KNV5</accession>